<evidence type="ECO:0000256" key="1">
    <source>
        <dbReference type="ARBA" id="ARBA00000903"/>
    </source>
</evidence>
<evidence type="ECO:0000256" key="7">
    <source>
        <dbReference type="ARBA" id="ARBA00022679"/>
    </source>
</evidence>
<dbReference type="AlphaFoldDB" id="A0A843Y877"/>
<comment type="catalytic activity">
    <reaction evidence="1 9">
        <text>S-adenosyl-L-methionine + a thiopurine = S-adenosyl-L-homocysteine + a thiopurine S-methylether.</text>
        <dbReference type="EC" id="2.1.1.67"/>
    </reaction>
</comment>
<dbReference type="GO" id="GO:0032259">
    <property type="term" value="P:methylation"/>
    <property type="evidence" value="ECO:0007669"/>
    <property type="project" value="UniProtKB-KW"/>
</dbReference>
<name>A0A843Y877_9RHOB</name>
<dbReference type="EMBL" id="WIBF01000001">
    <property type="protein sequence ID" value="MQQ07201.1"/>
    <property type="molecule type" value="Genomic_DNA"/>
</dbReference>
<evidence type="ECO:0000313" key="11">
    <source>
        <dbReference type="Proteomes" id="UP000444174"/>
    </source>
</evidence>
<dbReference type="FunFam" id="3.40.50.150:FF:000101">
    <property type="entry name" value="Thiopurine S-methyltransferase"/>
    <property type="match status" value="1"/>
</dbReference>
<sequence length="220" mass="24330">MSFEDLVMNEEFWQTLWKEGRIGFHEGTVNDFLARFYSRLNLVAGNHILVPLCGKSFDLDWLLAKGLIVTGVEFNQGAVEEVFARLNLTPEVDEIGPLRRYRSGALTLFAGDFYAVTSDLLGPVDAVYDRAAMVAIQPETRANYAAHVVELTGGAQQLLIGFDYDQNAADGPPFSLAQELIMQAYGAQYTIELLKSIKVGGPFADGVDADEQIWYLQPKG</sequence>
<feature type="binding site" evidence="9">
    <location>
        <position position="130"/>
    </location>
    <ligand>
        <name>S-adenosyl-L-methionine</name>
        <dbReference type="ChEBI" id="CHEBI:59789"/>
    </ligand>
</feature>
<dbReference type="InterPro" id="IPR025835">
    <property type="entry name" value="Thiopurine_S-MeTrfase"/>
</dbReference>
<keyword evidence="11" id="KW-1185">Reference proteome</keyword>
<dbReference type="HAMAP" id="MF_00812">
    <property type="entry name" value="Thiopur_methtran"/>
    <property type="match status" value="1"/>
</dbReference>
<feature type="binding site" evidence="9">
    <location>
        <position position="52"/>
    </location>
    <ligand>
        <name>S-adenosyl-L-methionine</name>
        <dbReference type="ChEBI" id="CHEBI:59789"/>
    </ligand>
</feature>
<keyword evidence="6 9" id="KW-0489">Methyltransferase</keyword>
<dbReference type="GO" id="GO:0008119">
    <property type="term" value="F:thiopurine S-methyltransferase activity"/>
    <property type="evidence" value="ECO:0007669"/>
    <property type="project" value="UniProtKB-UniRule"/>
</dbReference>
<evidence type="ECO:0000256" key="9">
    <source>
        <dbReference type="HAMAP-Rule" id="MF_00812"/>
    </source>
</evidence>
<dbReference type="InterPro" id="IPR029063">
    <property type="entry name" value="SAM-dependent_MTases_sf"/>
</dbReference>
<dbReference type="GO" id="GO:0005737">
    <property type="term" value="C:cytoplasm"/>
    <property type="evidence" value="ECO:0007669"/>
    <property type="project" value="UniProtKB-SubCell"/>
</dbReference>
<organism evidence="10 11">
    <name type="scientific">Tritonibacter litoralis</name>
    <dbReference type="NCBI Taxonomy" id="2662264"/>
    <lineage>
        <taxon>Bacteria</taxon>
        <taxon>Pseudomonadati</taxon>
        <taxon>Pseudomonadota</taxon>
        <taxon>Alphaproteobacteria</taxon>
        <taxon>Rhodobacterales</taxon>
        <taxon>Paracoccaceae</taxon>
        <taxon>Tritonibacter</taxon>
    </lineage>
</organism>
<dbReference type="InterPro" id="IPR008854">
    <property type="entry name" value="TPMT"/>
</dbReference>
<dbReference type="Gene3D" id="3.40.50.150">
    <property type="entry name" value="Vaccinia Virus protein VP39"/>
    <property type="match status" value="1"/>
</dbReference>
<evidence type="ECO:0000256" key="4">
    <source>
        <dbReference type="ARBA" id="ARBA00011905"/>
    </source>
</evidence>
<dbReference type="Pfam" id="PF05724">
    <property type="entry name" value="TPMT"/>
    <property type="match status" value="1"/>
</dbReference>
<keyword evidence="7 9" id="KW-0808">Transferase</keyword>
<evidence type="ECO:0000256" key="3">
    <source>
        <dbReference type="ARBA" id="ARBA00008145"/>
    </source>
</evidence>
<evidence type="ECO:0000256" key="2">
    <source>
        <dbReference type="ARBA" id="ARBA00004496"/>
    </source>
</evidence>
<proteinExistence type="inferred from homology"/>
<dbReference type="Proteomes" id="UP000444174">
    <property type="component" value="Unassembled WGS sequence"/>
</dbReference>
<dbReference type="PROSITE" id="PS51585">
    <property type="entry name" value="SAM_MT_TPMT"/>
    <property type="match status" value="1"/>
</dbReference>
<evidence type="ECO:0000313" key="10">
    <source>
        <dbReference type="EMBL" id="MQQ07201.1"/>
    </source>
</evidence>
<comment type="similarity">
    <text evidence="3 9">Belongs to the class I-like SAM-binding methyltransferase superfamily. TPMT family.</text>
</comment>
<dbReference type="SUPFAM" id="SSF53335">
    <property type="entry name" value="S-adenosyl-L-methionine-dependent methyltransferases"/>
    <property type="match status" value="1"/>
</dbReference>
<dbReference type="PANTHER" id="PTHR10259">
    <property type="entry name" value="THIOPURINE S-METHYLTRANSFERASE"/>
    <property type="match status" value="1"/>
</dbReference>
<evidence type="ECO:0000256" key="5">
    <source>
        <dbReference type="ARBA" id="ARBA00022490"/>
    </source>
</evidence>
<evidence type="ECO:0000256" key="8">
    <source>
        <dbReference type="ARBA" id="ARBA00022691"/>
    </source>
</evidence>
<dbReference type="PIRSF" id="PIRSF023956">
    <property type="entry name" value="Thiopurine_S-methyltransferase"/>
    <property type="match status" value="1"/>
</dbReference>
<evidence type="ECO:0000256" key="6">
    <source>
        <dbReference type="ARBA" id="ARBA00022603"/>
    </source>
</evidence>
<keyword evidence="5 9" id="KW-0963">Cytoplasm</keyword>
<gene>
    <name evidence="9" type="primary">tpm</name>
    <name evidence="10" type="ORF">GFB49_01915</name>
</gene>
<reference evidence="10 11" key="1">
    <citation type="submission" date="2019-10" db="EMBL/GenBank/DDBJ databases">
        <title>Epibacterium sp. nov., isolated from seawater.</title>
        <authorList>
            <person name="Zhang X."/>
            <person name="Li N."/>
        </authorList>
    </citation>
    <scope>NUCLEOTIDE SEQUENCE [LARGE SCALE GENOMIC DNA]</scope>
    <source>
        <strain evidence="10 11">SM1979</strain>
    </source>
</reference>
<feature type="binding site" evidence="9">
    <location>
        <position position="73"/>
    </location>
    <ligand>
        <name>S-adenosyl-L-methionine</name>
        <dbReference type="ChEBI" id="CHEBI:59789"/>
    </ligand>
</feature>
<comment type="subcellular location">
    <subcellularLocation>
        <location evidence="2 9">Cytoplasm</location>
    </subcellularLocation>
</comment>
<dbReference type="EC" id="2.1.1.67" evidence="4 9"/>
<dbReference type="PANTHER" id="PTHR10259:SF11">
    <property type="entry name" value="THIOPURINE S-METHYLTRANSFERASE"/>
    <property type="match status" value="1"/>
</dbReference>
<protein>
    <recommendedName>
        <fullName evidence="4 9">Thiopurine S-methyltransferase</fullName>
        <ecNumber evidence="4 9">2.1.1.67</ecNumber>
    </recommendedName>
    <alternativeName>
        <fullName evidence="9">Thiopurine methyltransferase</fullName>
    </alternativeName>
</protein>
<comment type="caution">
    <text evidence="10">The sequence shown here is derived from an EMBL/GenBank/DDBJ whole genome shotgun (WGS) entry which is preliminary data.</text>
</comment>
<accession>A0A843Y877</accession>
<feature type="binding site" evidence="9">
    <location>
        <position position="17"/>
    </location>
    <ligand>
        <name>S-adenosyl-L-methionine</name>
        <dbReference type="ChEBI" id="CHEBI:59789"/>
    </ligand>
</feature>
<keyword evidence="8 9" id="KW-0949">S-adenosyl-L-methionine</keyword>